<reference evidence="4 5" key="1">
    <citation type="submission" date="2024-09" db="EMBL/GenBank/DDBJ databases">
        <title>Floridaenema gen nov. (Aerosakkonemataceae, Aerosakkonematales ord. nov., Cyanobacteria) from benthic tropical and subtropical fresh waters, with the description of four new species.</title>
        <authorList>
            <person name="Moretto J.A."/>
            <person name="Berthold D.E."/>
            <person name="Lefler F.W."/>
            <person name="Huang I.-S."/>
            <person name="Laughinghouse H. IV."/>
        </authorList>
    </citation>
    <scope>NUCLEOTIDE SEQUENCE [LARGE SCALE GENOMIC DNA]</scope>
    <source>
        <strain evidence="4 5">BLCC-F167</strain>
    </source>
</reference>
<dbReference type="EMBL" id="JBHFNT010000121">
    <property type="protein sequence ID" value="MFB2835794.1"/>
    <property type="molecule type" value="Genomic_DNA"/>
</dbReference>
<protein>
    <submittedName>
        <fullName evidence="4">Photosystem II repair protein Psb32</fullName>
    </submittedName>
</protein>
<dbReference type="InterPro" id="IPR007621">
    <property type="entry name" value="TPM_dom"/>
</dbReference>
<feature type="chain" id="PRO_5047223380" evidence="2">
    <location>
        <begin position="34"/>
        <end position="241"/>
    </location>
</feature>
<organism evidence="4 5">
    <name type="scientific">Floridaenema evergladense BLCC-F167</name>
    <dbReference type="NCBI Taxonomy" id="3153639"/>
    <lineage>
        <taxon>Bacteria</taxon>
        <taxon>Bacillati</taxon>
        <taxon>Cyanobacteriota</taxon>
        <taxon>Cyanophyceae</taxon>
        <taxon>Oscillatoriophycideae</taxon>
        <taxon>Aerosakkonematales</taxon>
        <taxon>Aerosakkonemataceae</taxon>
        <taxon>Floridanema</taxon>
        <taxon>Floridanema evergladense</taxon>
    </lineage>
</organism>
<dbReference type="PANTHER" id="PTHR30373:SF2">
    <property type="entry name" value="UPF0603 PROTEIN YGCG"/>
    <property type="match status" value="1"/>
</dbReference>
<accession>A0ABV4WL27</accession>
<evidence type="ECO:0000256" key="2">
    <source>
        <dbReference type="SAM" id="SignalP"/>
    </source>
</evidence>
<dbReference type="Pfam" id="PF04536">
    <property type="entry name" value="TPM_phosphatase"/>
    <property type="match status" value="1"/>
</dbReference>
<keyword evidence="1" id="KW-0472">Membrane</keyword>
<dbReference type="PANTHER" id="PTHR30373">
    <property type="entry name" value="UPF0603 PROTEIN YGCG"/>
    <property type="match status" value="1"/>
</dbReference>
<evidence type="ECO:0000259" key="3">
    <source>
        <dbReference type="Pfam" id="PF04536"/>
    </source>
</evidence>
<keyword evidence="5" id="KW-1185">Reference proteome</keyword>
<proteinExistence type="predicted"/>
<gene>
    <name evidence="4" type="primary">psb32</name>
    <name evidence="4" type="ORF">ACE1CA_14785</name>
</gene>
<feature type="signal peptide" evidence="2">
    <location>
        <begin position="1"/>
        <end position="33"/>
    </location>
</feature>
<name>A0ABV4WL27_9CYAN</name>
<evidence type="ECO:0000313" key="4">
    <source>
        <dbReference type="EMBL" id="MFB2835794.1"/>
    </source>
</evidence>
<keyword evidence="2" id="KW-0732">Signal</keyword>
<dbReference type="NCBIfam" id="NF047379">
    <property type="entry name" value="photo_II_Psb32"/>
    <property type="match status" value="1"/>
</dbReference>
<evidence type="ECO:0000256" key="1">
    <source>
        <dbReference type="SAM" id="Phobius"/>
    </source>
</evidence>
<comment type="caution">
    <text evidence="4">The sequence shown here is derived from an EMBL/GenBank/DDBJ whole genome shotgun (WGS) entry which is preliminary data.</text>
</comment>
<feature type="domain" description="TPM" evidence="3">
    <location>
        <begin position="55"/>
        <end position="179"/>
    </location>
</feature>
<sequence length="241" mass="26678">MQQFLYHIYSGRKYLQRLFLSLALVLLAMQSFATPANATGAYDMPSLVAGEKTWIIDQAEVLSRISEGQINNTLGNLAKETGNEVRFVTIHRLDYDETAQSFTDKLFERWFPTLETQANQTLLAIDTVTNTTGIRTGEKVKSLMSDEIAQSVASETVLVPLREGDKYNQAFVDASDRIWAVLSGKPDPGAPVVTDNLKVESTFTKAEETDTGGSTIWVIGLLIAATVIPMATYYWYQSMGS</sequence>
<keyword evidence="1" id="KW-1133">Transmembrane helix</keyword>
<keyword evidence="1" id="KW-0812">Transmembrane</keyword>
<feature type="transmembrane region" description="Helical" evidence="1">
    <location>
        <begin position="216"/>
        <end position="236"/>
    </location>
</feature>
<dbReference type="Proteomes" id="UP001576780">
    <property type="component" value="Unassembled WGS sequence"/>
</dbReference>
<dbReference type="RefSeq" id="WP_413278198.1">
    <property type="nucleotide sequence ID" value="NZ_JBHFNT010000121.1"/>
</dbReference>
<evidence type="ECO:0000313" key="5">
    <source>
        <dbReference type="Proteomes" id="UP001576780"/>
    </source>
</evidence>
<dbReference type="Gene3D" id="3.10.310.50">
    <property type="match status" value="1"/>
</dbReference>